<keyword evidence="8" id="KW-1185">Reference proteome</keyword>
<comment type="caution">
    <text evidence="7">The sequence shown here is derived from an EMBL/GenBank/DDBJ whole genome shotgun (WGS) entry which is preliminary data.</text>
</comment>
<dbReference type="NCBIfam" id="NF004038">
    <property type="entry name" value="PRK05528.1"/>
    <property type="match status" value="1"/>
</dbReference>
<evidence type="ECO:0000256" key="2">
    <source>
        <dbReference type="ARBA" id="ARBA00023002"/>
    </source>
</evidence>
<comment type="similarity">
    <text evidence="1 5">Belongs to the MsrA Met sulfoxide reductase family.</text>
</comment>
<organism evidence="7 8">
    <name type="scientific">Vibrio rumoiensis</name>
    <dbReference type="NCBI Taxonomy" id="76258"/>
    <lineage>
        <taxon>Bacteria</taxon>
        <taxon>Pseudomonadati</taxon>
        <taxon>Pseudomonadota</taxon>
        <taxon>Gammaproteobacteria</taxon>
        <taxon>Vibrionales</taxon>
        <taxon>Vibrionaceae</taxon>
        <taxon>Vibrio</taxon>
    </lineage>
</organism>
<name>A0ABW7IY66_9VIBR</name>
<dbReference type="PANTHER" id="PTHR42799:SF2">
    <property type="entry name" value="MITOCHONDRIAL PEPTIDE METHIONINE SULFOXIDE REDUCTASE"/>
    <property type="match status" value="1"/>
</dbReference>
<dbReference type="EC" id="1.8.4.11" evidence="5"/>
<evidence type="ECO:0000256" key="5">
    <source>
        <dbReference type="HAMAP-Rule" id="MF_01401"/>
    </source>
</evidence>
<dbReference type="InterPro" id="IPR002569">
    <property type="entry name" value="Met_Sox_Rdtase_MsrA_dom"/>
</dbReference>
<dbReference type="RefSeq" id="WP_089138600.1">
    <property type="nucleotide sequence ID" value="NZ_AP018685.1"/>
</dbReference>
<dbReference type="InterPro" id="IPR036509">
    <property type="entry name" value="Met_Sox_Rdtase_MsrA_sf"/>
</dbReference>
<comment type="catalytic activity">
    <reaction evidence="4 5">
        <text>[thioredoxin]-disulfide + L-methionine + H2O = L-methionine (S)-S-oxide + [thioredoxin]-dithiol</text>
        <dbReference type="Rhea" id="RHEA:19993"/>
        <dbReference type="Rhea" id="RHEA-COMP:10698"/>
        <dbReference type="Rhea" id="RHEA-COMP:10700"/>
        <dbReference type="ChEBI" id="CHEBI:15377"/>
        <dbReference type="ChEBI" id="CHEBI:29950"/>
        <dbReference type="ChEBI" id="CHEBI:50058"/>
        <dbReference type="ChEBI" id="CHEBI:57844"/>
        <dbReference type="ChEBI" id="CHEBI:58772"/>
        <dbReference type="EC" id="1.8.4.11"/>
    </reaction>
</comment>
<feature type="domain" description="Peptide methionine sulphoxide reductase MsrA" evidence="6">
    <location>
        <begin position="3"/>
        <end position="145"/>
    </location>
</feature>
<dbReference type="InterPro" id="IPR050162">
    <property type="entry name" value="MsrA_MetSO_reductase"/>
</dbReference>
<dbReference type="PANTHER" id="PTHR42799">
    <property type="entry name" value="MITOCHONDRIAL PEPTIDE METHIONINE SULFOXIDE REDUCTASE"/>
    <property type="match status" value="1"/>
</dbReference>
<dbReference type="Proteomes" id="UP001607151">
    <property type="component" value="Unassembled WGS sequence"/>
</dbReference>
<reference evidence="7 8" key="1">
    <citation type="submission" date="2024-10" db="EMBL/GenBank/DDBJ databases">
        <authorList>
            <person name="Yibar A."/>
            <person name="Saticioglu I.B."/>
            <person name="Duman M."/>
            <person name="Ajmi N."/>
            <person name="Gurler F."/>
            <person name="Ay H."/>
            <person name="Onuk E."/>
            <person name="Guler S."/>
            <person name="Romalde J.L."/>
        </authorList>
    </citation>
    <scope>NUCLEOTIDE SEQUENCE [LARGE SCALE GENOMIC DNA]</scope>
    <source>
        <strain evidence="7 8">14-MA-B</strain>
    </source>
</reference>
<comment type="function">
    <text evidence="5">Has an important function as a repair enzyme for proteins that have been inactivated by oxidation. Catalyzes the reversible oxidation-reduction of methionine sulfoxide in proteins to methionine.</text>
</comment>
<dbReference type="SUPFAM" id="SSF55068">
    <property type="entry name" value="Peptide methionine sulfoxide reductase"/>
    <property type="match status" value="1"/>
</dbReference>
<protein>
    <recommendedName>
        <fullName evidence="5">Peptide methionine sulfoxide reductase MsrA</fullName>
        <shortName evidence="5">Protein-methionine-S-oxide reductase</shortName>
        <ecNumber evidence="5">1.8.4.11</ecNumber>
    </recommendedName>
    <alternativeName>
        <fullName evidence="5">Peptide-methionine (S)-S-oxide reductase</fullName>
        <shortName evidence="5">Peptide Met(O) reductase</shortName>
    </alternativeName>
</protein>
<evidence type="ECO:0000256" key="1">
    <source>
        <dbReference type="ARBA" id="ARBA00005591"/>
    </source>
</evidence>
<evidence type="ECO:0000256" key="4">
    <source>
        <dbReference type="ARBA" id="ARBA00048782"/>
    </source>
</evidence>
<feature type="active site" evidence="5">
    <location>
        <position position="10"/>
    </location>
</feature>
<dbReference type="Pfam" id="PF01625">
    <property type="entry name" value="PMSR"/>
    <property type="match status" value="1"/>
</dbReference>
<dbReference type="NCBIfam" id="TIGR00401">
    <property type="entry name" value="msrA"/>
    <property type="match status" value="1"/>
</dbReference>
<evidence type="ECO:0000256" key="3">
    <source>
        <dbReference type="ARBA" id="ARBA00047806"/>
    </source>
</evidence>
<proteinExistence type="inferred from homology"/>
<keyword evidence="2 5" id="KW-0560">Oxidoreductase</keyword>
<sequence>MEEIYLAGGCLWGVQEFIKYVPGVVDTQAGRANGHSQSTQSDYDGYAECVRVRFEPDQITVSQIMDALFEIIDPYSVNKQGPDVGLKYRTGVYSLNEQHLIEAKRYILQRQDADKIKIEVLPLTHYIASDDEHQHHLTHHPENHYLCHIPWDLLHKYKSE</sequence>
<evidence type="ECO:0000313" key="7">
    <source>
        <dbReference type="EMBL" id="MFH0265423.1"/>
    </source>
</evidence>
<accession>A0ABW7IY66</accession>
<comment type="catalytic activity">
    <reaction evidence="3 5">
        <text>L-methionyl-[protein] + [thioredoxin]-disulfide + H2O = L-methionyl-(S)-S-oxide-[protein] + [thioredoxin]-dithiol</text>
        <dbReference type="Rhea" id="RHEA:14217"/>
        <dbReference type="Rhea" id="RHEA-COMP:10698"/>
        <dbReference type="Rhea" id="RHEA-COMP:10700"/>
        <dbReference type="Rhea" id="RHEA-COMP:12313"/>
        <dbReference type="Rhea" id="RHEA-COMP:12315"/>
        <dbReference type="ChEBI" id="CHEBI:15377"/>
        <dbReference type="ChEBI" id="CHEBI:16044"/>
        <dbReference type="ChEBI" id="CHEBI:29950"/>
        <dbReference type="ChEBI" id="CHEBI:44120"/>
        <dbReference type="ChEBI" id="CHEBI:50058"/>
        <dbReference type="EC" id="1.8.4.11"/>
    </reaction>
</comment>
<evidence type="ECO:0000313" key="8">
    <source>
        <dbReference type="Proteomes" id="UP001607151"/>
    </source>
</evidence>
<dbReference type="GO" id="GO:0008113">
    <property type="term" value="F:peptide-methionine (S)-S-oxide reductase activity"/>
    <property type="evidence" value="ECO:0007669"/>
    <property type="project" value="UniProtKB-EC"/>
</dbReference>
<dbReference type="Gene3D" id="3.30.1060.10">
    <property type="entry name" value="Peptide methionine sulphoxide reductase MsrA"/>
    <property type="match status" value="1"/>
</dbReference>
<dbReference type="EMBL" id="JBIHSN010000002">
    <property type="protein sequence ID" value="MFH0265423.1"/>
    <property type="molecule type" value="Genomic_DNA"/>
</dbReference>
<gene>
    <name evidence="5" type="primary">msrA</name>
    <name evidence="7" type="ORF">ACGRQ9_07920</name>
</gene>
<evidence type="ECO:0000259" key="6">
    <source>
        <dbReference type="Pfam" id="PF01625"/>
    </source>
</evidence>
<dbReference type="HAMAP" id="MF_01401">
    <property type="entry name" value="MsrA"/>
    <property type="match status" value="1"/>
</dbReference>